<dbReference type="InterPro" id="IPR029063">
    <property type="entry name" value="SAM-dependent_MTases_sf"/>
</dbReference>
<dbReference type="EMBL" id="FZPD01000003">
    <property type="protein sequence ID" value="SNT01794.1"/>
    <property type="molecule type" value="Genomic_DNA"/>
</dbReference>
<reference evidence="2 3" key="1">
    <citation type="submission" date="2017-06" db="EMBL/GenBank/DDBJ databases">
        <authorList>
            <person name="Kim H.J."/>
            <person name="Triplett B.A."/>
        </authorList>
    </citation>
    <scope>NUCLEOTIDE SEQUENCE [LARGE SCALE GENOMIC DNA]</scope>
    <source>
        <strain evidence="2 3">DSM 19307</strain>
    </source>
</reference>
<dbReference type="CDD" id="cd02440">
    <property type="entry name" value="AdoMet_MTases"/>
    <property type="match status" value="1"/>
</dbReference>
<dbReference type="AlphaFoldDB" id="A0A239JAY1"/>
<dbReference type="SUPFAM" id="SSF53335">
    <property type="entry name" value="S-adenosyl-L-methionine-dependent methyltransferases"/>
    <property type="match status" value="1"/>
</dbReference>
<dbReference type="Proteomes" id="UP000198393">
    <property type="component" value="Unassembled WGS sequence"/>
</dbReference>
<dbReference type="GO" id="GO:0032259">
    <property type="term" value="P:methylation"/>
    <property type="evidence" value="ECO:0007669"/>
    <property type="project" value="UniProtKB-KW"/>
</dbReference>
<gene>
    <name evidence="2" type="ORF">SAMN05421640_2026</name>
</gene>
<dbReference type="OrthoDB" id="9804312at2"/>
<dbReference type="Pfam" id="PF08242">
    <property type="entry name" value="Methyltransf_12"/>
    <property type="match status" value="1"/>
</dbReference>
<organism evidence="2 3">
    <name type="scientific">Ekhidna lutea</name>
    <dbReference type="NCBI Taxonomy" id="447679"/>
    <lineage>
        <taxon>Bacteria</taxon>
        <taxon>Pseudomonadati</taxon>
        <taxon>Bacteroidota</taxon>
        <taxon>Cytophagia</taxon>
        <taxon>Cytophagales</taxon>
        <taxon>Reichenbachiellaceae</taxon>
        <taxon>Ekhidna</taxon>
    </lineage>
</organism>
<protein>
    <submittedName>
        <fullName evidence="2">Methyltransferase domain-containing protein</fullName>
    </submittedName>
</protein>
<feature type="domain" description="Methyltransferase type 12" evidence="1">
    <location>
        <begin position="63"/>
        <end position="155"/>
    </location>
</feature>
<dbReference type="RefSeq" id="WP_089356742.1">
    <property type="nucleotide sequence ID" value="NZ_FZPD01000003.1"/>
</dbReference>
<dbReference type="InterPro" id="IPR013217">
    <property type="entry name" value="Methyltransf_12"/>
</dbReference>
<evidence type="ECO:0000313" key="3">
    <source>
        <dbReference type="Proteomes" id="UP000198393"/>
    </source>
</evidence>
<proteinExistence type="predicted"/>
<keyword evidence="3" id="KW-1185">Reference proteome</keyword>
<evidence type="ECO:0000259" key="1">
    <source>
        <dbReference type="Pfam" id="PF08242"/>
    </source>
</evidence>
<keyword evidence="2" id="KW-0489">Methyltransferase</keyword>
<dbReference type="GO" id="GO:0008168">
    <property type="term" value="F:methyltransferase activity"/>
    <property type="evidence" value="ECO:0007669"/>
    <property type="project" value="UniProtKB-KW"/>
</dbReference>
<accession>A0A239JAY1</accession>
<dbReference type="Gene3D" id="3.40.50.150">
    <property type="entry name" value="Vaccinia Virus protein VP39"/>
    <property type="match status" value="1"/>
</dbReference>
<evidence type="ECO:0000313" key="2">
    <source>
        <dbReference type="EMBL" id="SNT01794.1"/>
    </source>
</evidence>
<keyword evidence="2" id="KW-0808">Transferase</keyword>
<name>A0A239JAY1_EKHLU</name>
<sequence>MSTELIKDGKESEQLESVRDFFDGHASEYKKKYEKKNIFYEYFFYERLAKATDGVEFTGKSILDVGAGTGPLYDYLQTKKWNDFTKYTATDISSEMLKKSHIPEEQQLAGDFLKLKFEEKYDLIYMLGVTTYLRKDQMQQYLSKISSLLNEEGLFIVSFTNKNSLDILIRRLVRPFVRLFAGKNRVLSQDFTSSYYSKKECINLIEDQFNTREIIGLNHTFFPLSRIVPGVSIKIATAISKLRMKTLKRFFSSDLLIKAISK</sequence>